<keyword evidence="2" id="KW-0238">DNA-binding</keyword>
<dbReference type="SUPFAM" id="SSF46689">
    <property type="entry name" value="Homeodomain-like"/>
    <property type="match status" value="1"/>
</dbReference>
<reference evidence="7 8" key="2">
    <citation type="journal article" date="2017" name="Genome Biol. Evol.">
        <title>Trajectories and Drivers of Genome Evolution in Surface-Associated Marine Phaeobacter.</title>
        <authorList>
            <person name="Freese H.M."/>
            <person name="Sikorski J."/>
            <person name="Bunk B."/>
            <person name="Scheuner C."/>
            <person name="Meier-Kolthoff J.P."/>
            <person name="Sproer C."/>
            <person name="Gram L."/>
            <person name="Overmann J."/>
        </authorList>
    </citation>
    <scope>NUCLEOTIDE SEQUENCE [LARGE SCALE GENOMIC DNA]</scope>
    <source>
        <strain evidence="5 8">P66</strain>
        <strain evidence="6 7">P88</strain>
    </source>
</reference>
<dbReference type="GO" id="GO:0003700">
    <property type="term" value="F:DNA-binding transcription factor activity"/>
    <property type="evidence" value="ECO:0007669"/>
    <property type="project" value="InterPro"/>
</dbReference>
<dbReference type="AlphaFoldDB" id="A0A2I7GCL5"/>
<reference evidence="6 7" key="1">
    <citation type="journal article" date="2017" name="Front. Microbiol.">
        <title>Phaeobacter piscinae sp. nov., a species of the Roseobacter group and potential aquaculture probiont.</title>
        <authorList>
            <person name="Sonnenschein E.C."/>
            <person name="Phippen C.B.W."/>
            <person name="Nielsen K.F."/>
            <person name="Mateiu R.V."/>
            <person name="Melchiorsen J."/>
            <person name="Gram L."/>
            <person name="Overmann J."/>
            <person name="Freese H.M."/>
        </authorList>
    </citation>
    <scope>NUCLEOTIDE SEQUENCE [LARGE SCALE GENOMIC DNA]</scope>
    <source>
        <strain evidence="6 7">P88</strain>
    </source>
</reference>
<gene>
    <name evidence="5" type="ORF">PhaeoP66_03099</name>
    <name evidence="6" type="ORF">PhaeoP88_00271</name>
</gene>
<evidence type="ECO:0000313" key="7">
    <source>
        <dbReference type="Proteomes" id="UP000236447"/>
    </source>
</evidence>
<keyword evidence="8" id="KW-1185">Reference proteome</keyword>
<evidence type="ECO:0000259" key="4">
    <source>
        <dbReference type="PROSITE" id="PS01124"/>
    </source>
</evidence>
<dbReference type="InterPro" id="IPR014710">
    <property type="entry name" value="RmlC-like_jellyroll"/>
</dbReference>
<keyword evidence="3" id="KW-0804">Transcription</keyword>
<dbReference type="EMBL" id="CP010725">
    <property type="protein sequence ID" value="AUQ97675.1"/>
    <property type="molecule type" value="Genomic_DNA"/>
</dbReference>
<dbReference type="PROSITE" id="PS01124">
    <property type="entry name" value="HTH_ARAC_FAMILY_2"/>
    <property type="match status" value="1"/>
</dbReference>
<dbReference type="GO" id="GO:0043565">
    <property type="term" value="F:sequence-specific DNA binding"/>
    <property type="evidence" value="ECO:0007669"/>
    <property type="project" value="InterPro"/>
</dbReference>
<dbReference type="CDD" id="cd06999">
    <property type="entry name" value="cupin_HpaA-like_N"/>
    <property type="match status" value="1"/>
</dbReference>
<dbReference type="PANTHER" id="PTHR43280:SF32">
    <property type="entry name" value="TRANSCRIPTIONAL REGULATORY PROTEIN"/>
    <property type="match status" value="1"/>
</dbReference>
<name>A0A2I7GCL5_9RHOB</name>
<evidence type="ECO:0000313" key="6">
    <source>
        <dbReference type="EMBL" id="AUQ97675.1"/>
    </source>
</evidence>
<dbReference type="Pfam" id="PF12833">
    <property type="entry name" value="HTH_18"/>
    <property type="match status" value="1"/>
</dbReference>
<dbReference type="SMART" id="SM00342">
    <property type="entry name" value="HTH_ARAC"/>
    <property type="match status" value="1"/>
</dbReference>
<dbReference type="Pfam" id="PF02311">
    <property type="entry name" value="AraC_binding"/>
    <property type="match status" value="1"/>
</dbReference>
<dbReference type="RefSeq" id="WP_102874917.1">
    <property type="nucleotide sequence ID" value="NZ_CP010599.1"/>
</dbReference>
<dbReference type="Proteomes" id="UP000236447">
    <property type="component" value="Chromosome"/>
</dbReference>
<dbReference type="PANTHER" id="PTHR43280">
    <property type="entry name" value="ARAC-FAMILY TRANSCRIPTIONAL REGULATOR"/>
    <property type="match status" value="1"/>
</dbReference>
<reference evidence="5 8" key="3">
    <citation type="journal article" date="2017" name="Int. J. Syst. Evol. Microbiol.">
        <title>Adaptation of Surface-Associated Bacteria to the Open Ocean: A Genomically Distinct Subpopulation of Phaeobacter gallaeciensis Colonizes Pacific Mesozooplankton.</title>
        <authorList>
            <person name="Freese H.M."/>
            <person name="Methner A."/>
            <person name="Overmann J."/>
        </authorList>
    </citation>
    <scope>NUCLEOTIDE SEQUENCE [LARGE SCALE GENOMIC DNA]</scope>
    <source>
        <strain evidence="5 8">P66</strain>
    </source>
</reference>
<dbReference type="Proteomes" id="UP000236536">
    <property type="component" value="Chromosome"/>
</dbReference>
<evidence type="ECO:0000256" key="2">
    <source>
        <dbReference type="ARBA" id="ARBA00023125"/>
    </source>
</evidence>
<proteinExistence type="predicted"/>
<evidence type="ECO:0000256" key="3">
    <source>
        <dbReference type="ARBA" id="ARBA00023163"/>
    </source>
</evidence>
<dbReference type="InterPro" id="IPR009057">
    <property type="entry name" value="Homeodomain-like_sf"/>
</dbReference>
<dbReference type="InterPro" id="IPR018060">
    <property type="entry name" value="HTH_AraC"/>
</dbReference>
<keyword evidence="1" id="KW-0805">Transcription regulation</keyword>
<evidence type="ECO:0000256" key="1">
    <source>
        <dbReference type="ARBA" id="ARBA00023015"/>
    </source>
</evidence>
<dbReference type="Gene3D" id="1.10.10.60">
    <property type="entry name" value="Homeodomain-like"/>
    <property type="match status" value="1"/>
</dbReference>
<sequence>MTEAKAITTYSLFGENTELADLLHIESIEARSSLHDWSLTPHRHARLHQLLTLTHGGGLATLDGNEQDLHPPCMVNVPRGAVHGFQFSSDTRGWVLTLTSDLMDQVLGDSLDILTTLDRAAVTPLRDDLLQLLTAIRDAYDADGFARKPILRGLVGAITGTVAQCIGAQQSRDANPKAHQLFARFETLVNRDFRARRQVSDYARELAVSTTHLNRISHQATGQSASQLINERVLREARRLLIYTSMSAAQIAYELGYADPAHFSRVFARGTGLPPRRFRRQITTSGLPPE</sequence>
<accession>A0A2I7GCL5</accession>
<protein>
    <submittedName>
        <fullName evidence="5 6">Transcriptional regulator, AraC family</fullName>
    </submittedName>
</protein>
<dbReference type="InterPro" id="IPR047264">
    <property type="entry name" value="Cupin_HpaA-like_N"/>
</dbReference>
<organism evidence="6 7">
    <name type="scientific">Phaeobacter inhibens</name>
    <dbReference type="NCBI Taxonomy" id="221822"/>
    <lineage>
        <taxon>Bacteria</taxon>
        <taxon>Pseudomonadati</taxon>
        <taxon>Pseudomonadota</taxon>
        <taxon>Alphaproteobacteria</taxon>
        <taxon>Rhodobacterales</taxon>
        <taxon>Roseobacteraceae</taxon>
        <taxon>Phaeobacter</taxon>
    </lineage>
</organism>
<evidence type="ECO:0000313" key="8">
    <source>
        <dbReference type="Proteomes" id="UP000236536"/>
    </source>
</evidence>
<evidence type="ECO:0000313" key="5">
    <source>
        <dbReference type="EMBL" id="AUQ95851.1"/>
    </source>
</evidence>
<dbReference type="SUPFAM" id="SSF51182">
    <property type="entry name" value="RmlC-like cupins"/>
    <property type="match status" value="1"/>
</dbReference>
<dbReference type="Gene3D" id="2.60.120.10">
    <property type="entry name" value="Jelly Rolls"/>
    <property type="match status" value="1"/>
</dbReference>
<feature type="domain" description="HTH araC/xylS-type" evidence="4">
    <location>
        <begin position="183"/>
        <end position="281"/>
    </location>
</feature>
<dbReference type="InterPro" id="IPR011051">
    <property type="entry name" value="RmlC_Cupin_sf"/>
</dbReference>
<dbReference type="EMBL" id="CP010705">
    <property type="protein sequence ID" value="AUQ95851.1"/>
    <property type="molecule type" value="Genomic_DNA"/>
</dbReference>
<dbReference type="InterPro" id="IPR003313">
    <property type="entry name" value="AraC-bd"/>
</dbReference>